<evidence type="ECO:0000313" key="3">
    <source>
        <dbReference type="Proteomes" id="UP000649617"/>
    </source>
</evidence>
<dbReference type="EMBL" id="CAJNIZ010000460">
    <property type="protein sequence ID" value="CAE7162606.1"/>
    <property type="molecule type" value="Genomic_DNA"/>
</dbReference>
<protein>
    <submittedName>
        <fullName evidence="2">BGLU42 protein</fullName>
    </submittedName>
</protein>
<gene>
    <name evidence="2" type="primary">BGLU42</name>
    <name evidence="2" type="ORF">SPIL2461_LOCUS568</name>
</gene>
<organism evidence="2 3">
    <name type="scientific">Symbiodinium pilosum</name>
    <name type="common">Dinoflagellate</name>
    <dbReference type="NCBI Taxonomy" id="2952"/>
    <lineage>
        <taxon>Eukaryota</taxon>
        <taxon>Sar</taxon>
        <taxon>Alveolata</taxon>
        <taxon>Dinophyceae</taxon>
        <taxon>Suessiales</taxon>
        <taxon>Symbiodiniaceae</taxon>
        <taxon>Symbiodinium</taxon>
    </lineage>
</organism>
<reference evidence="2" key="1">
    <citation type="submission" date="2021-02" db="EMBL/GenBank/DDBJ databases">
        <authorList>
            <person name="Dougan E. K."/>
            <person name="Rhodes N."/>
            <person name="Thang M."/>
            <person name="Chan C."/>
        </authorList>
    </citation>
    <scope>NUCLEOTIDE SEQUENCE</scope>
</reference>
<feature type="compositionally biased region" description="Basic and acidic residues" evidence="1">
    <location>
        <begin position="82"/>
        <end position="96"/>
    </location>
</feature>
<dbReference type="OrthoDB" id="10304619at2759"/>
<dbReference type="AlphaFoldDB" id="A0A812IVZ6"/>
<evidence type="ECO:0000313" key="2">
    <source>
        <dbReference type="EMBL" id="CAE7162606.1"/>
    </source>
</evidence>
<proteinExistence type="predicted"/>
<sequence>MNATRTALMPSGHAIRDRRRLRSELTAGDFLLDILMEDNSGMITADNPRVDRHFRRINQWRAKLIERLRENRKCASAGSEGVLKEDAQAKPKERAAKAKAKAKRLVKPKQRANPQQAKQTKPAAKPRKFGQFLKNASKSKTGIENVMDVALDGPDSKRSKNTEAACSS</sequence>
<evidence type="ECO:0000256" key="1">
    <source>
        <dbReference type="SAM" id="MobiDB-lite"/>
    </source>
</evidence>
<comment type="caution">
    <text evidence="2">The sequence shown here is derived from an EMBL/GenBank/DDBJ whole genome shotgun (WGS) entry which is preliminary data.</text>
</comment>
<accession>A0A812IVZ6</accession>
<feature type="compositionally biased region" description="Basic residues" evidence="1">
    <location>
        <begin position="97"/>
        <end position="110"/>
    </location>
</feature>
<keyword evidence="3" id="KW-1185">Reference proteome</keyword>
<dbReference type="Proteomes" id="UP000649617">
    <property type="component" value="Unassembled WGS sequence"/>
</dbReference>
<name>A0A812IVZ6_SYMPI</name>
<feature type="region of interest" description="Disordered" evidence="1">
    <location>
        <begin position="73"/>
        <end position="168"/>
    </location>
</feature>